<keyword evidence="1" id="KW-0472">Membrane</keyword>
<feature type="transmembrane region" description="Helical" evidence="1">
    <location>
        <begin position="54"/>
        <end position="73"/>
    </location>
</feature>
<dbReference type="EMBL" id="CADCUV010000022">
    <property type="protein sequence ID" value="CAA9388065.1"/>
    <property type="molecule type" value="Genomic_DNA"/>
</dbReference>
<dbReference type="GO" id="GO:0016787">
    <property type="term" value="F:hydrolase activity"/>
    <property type="evidence" value="ECO:0007669"/>
    <property type="project" value="UniProtKB-KW"/>
</dbReference>
<feature type="transmembrane region" description="Helical" evidence="1">
    <location>
        <begin position="79"/>
        <end position="101"/>
    </location>
</feature>
<keyword evidence="2" id="KW-0378">Hydrolase</keyword>
<evidence type="ECO:0000256" key="1">
    <source>
        <dbReference type="SAM" id="Phobius"/>
    </source>
</evidence>
<gene>
    <name evidence="2" type="ORF">AVDCRST_MAG22-401</name>
</gene>
<feature type="transmembrane region" description="Helical" evidence="1">
    <location>
        <begin position="6"/>
        <end position="24"/>
    </location>
</feature>
<reference evidence="2" key="1">
    <citation type="submission" date="2020-02" db="EMBL/GenBank/DDBJ databases">
        <authorList>
            <person name="Meier V. D."/>
        </authorList>
    </citation>
    <scope>NUCLEOTIDE SEQUENCE</scope>
    <source>
        <strain evidence="2">AVDCRST_MAG22</strain>
    </source>
</reference>
<accession>A0A6J4NHL3</accession>
<organism evidence="2">
    <name type="scientific">uncultured Rubrobacteraceae bacterium</name>
    <dbReference type="NCBI Taxonomy" id="349277"/>
    <lineage>
        <taxon>Bacteria</taxon>
        <taxon>Bacillati</taxon>
        <taxon>Actinomycetota</taxon>
        <taxon>Rubrobacteria</taxon>
        <taxon>Rubrobacterales</taxon>
        <taxon>Rubrobacteraceae</taxon>
        <taxon>environmental samples</taxon>
    </lineage>
</organism>
<keyword evidence="1" id="KW-0812">Transmembrane</keyword>
<keyword evidence="1" id="KW-1133">Transmembrane helix</keyword>
<proteinExistence type="predicted"/>
<sequence>MSLGLATFAVVVFATFFNNALHFYTQAQTYPLFGWVDRQGFVSFRKEYQRRLPLAIYAPYTLLMAANALLLFFRPAEVAVGWVVVLLIFNASIVVERLALAAPIHYRMDRQTRNDKGEVRRLIWLNGARLAAATASSFVVVYLLVRTLVP</sequence>
<dbReference type="EC" id="3.6.3.3" evidence="2"/>
<name>A0A6J4NHL3_9ACTN</name>
<evidence type="ECO:0000313" key="2">
    <source>
        <dbReference type="EMBL" id="CAA9388065.1"/>
    </source>
</evidence>
<feature type="transmembrane region" description="Helical" evidence="1">
    <location>
        <begin position="122"/>
        <end position="145"/>
    </location>
</feature>
<dbReference type="AlphaFoldDB" id="A0A6J4NHL3"/>
<dbReference type="EC" id="3.6.3.5" evidence="2"/>
<protein>
    <submittedName>
        <fullName evidence="2">Lead, cadmium, zinc and mercury transporting ATPase Copper-translocating P-type ATPase</fullName>
        <ecNumber evidence="2">3.6.3.3</ecNumber>
        <ecNumber evidence="2">3.6.3.4</ecNumber>
        <ecNumber evidence="2">3.6.3.5</ecNumber>
    </submittedName>
</protein>
<dbReference type="EC" id="3.6.3.4" evidence="2"/>